<feature type="region of interest" description="Disordered" evidence="1">
    <location>
        <begin position="417"/>
        <end position="502"/>
    </location>
</feature>
<feature type="compositionally biased region" description="Basic and acidic residues" evidence="1">
    <location>
        <begin position="102"/>
        <end position="114"/>
    </location>
</feature>
<name>A0A167AWM2_METRR</name>
<reference evidence="2 3" key="1">
    <citation type="journal article" date="2016" name="Genome Biol. Evol.">
        <title>Divergent and convergent evolution of fungal pathogenicity.</title>
        <authorList>
            <person name="Shang Y."/>
            <person name="Xiao G."/>
            <person name="Zheng P."/>
            <person name="Cen K."/>
            <person name="Zhan S."/>
            <person name="Wang C."/>
        </authorList>
    </citation>
    <scope>NUCLEOTIDE SEQUENCE [LARGE SCALE GENOMIC DNA]</scope>
    <source>
        <strain evidence="2 3">RCEF 4871</strain>
    </source>
</reference>
<feature type="region of interest" description="Disordered" evidence="1">
    <location>
        <begin position="90"/>
        <end position="120"/>
    </location>
</feature>
<feature type="region of interest" description="Disordered" evidence="1">
    <location>
        <begin position="173"/>
        <end position="213"/>
    </location>
</feature>
<feature type="compositionally biased region" description="Basic and acidic residues" evidence="1">
    <location>
        <begin position="257"/>
        <end position="270"/>
    </location>
</feature>
<organism evidence="2 3">
    <name type="scientific">Metarhizium rileyi (strain RCEF 4871)</name>
    <name type="common">Nomuraea rileyi</name>
    <dbReference type="NCBI Taxonomy" id="1649241"/>
    <lineage>
        <taxon>Eukaryota</taxon>
        <taxon>Fungi</taxon>
        <taxon>Dikarya</taxon>
        <taxon>Ascomycota</taxon>
        <taxon>Pezizomycotina</taxon>
        <taxon>Sordariomycetes</taxon>
        <taxon>Hypocreomycetidae</taxon>
        <taxon>Hypocreales</taxon>
        <taxon>Clavicipitaceae</taxon>
        <taxon>Metarhizium</taxon>
    </lineage>
</organism>
<evidence type="ECO:0000313" key="3">
    <source>
        <dbReference type="Proteomes" id="UP000243498"/>
    </source>
</evidence>
<dbReference type="OrthoDB" id="3946700at2759"/>
<evidence type="ECO:0000313" key="2">
    <source>
        <dbReference type="EMBL" id="OAA39402.1"/>
    </source>
</evidence>
<evidence type="ECO:0000256" key="1">
    <source>
        <dbReference type="SAM" id="MobiDB-lite"/>
    </source>
</evidence>
<accession>A0A167AWM2</accession>
<gene>
    <name evidence="2" type="ORF">NOR_06240</name>
</gene>
<feature type="compositionally biased region" description="Low complexity" evidence="1">
    <location>
        <begin position="325"/>
        <end position="338"/>
    </location>
</feature>
<feature type="region of interest" description="Disordered" evidence="1">
    <location>
        <begin position="227"/>
        <end position="277"/>
    </location>
</feature>
<protein>
    <submittedName>
        <fullName evidence="2">Uncharacterized protein</fullName>
    </submittedName>
</protein>
<sequence length="559" mass="61868">MALRPESANQMLLPPSMSARLHVSLLTLCTGSKETPEQPISIANSVANSPPSLDITRARPFAMNRDSTRQSEVMGLPLFVEPVVSDLPNNASIKAGVTSPRSESRRPTRTDLRRNAMRRTGGVRVYSPAQRTLSHNARDRLLPWAESSSFRAQDPIEAAAADRRSGMFREVLREVSGSDERRRERLGERMSSLFNPTTASAPWERESTSEGVDQGWLSAADGRRLAHMRRSRVSPHSQVNRVPDGPLLPTRRSYPHPRRDSAAVDGRDMPPFDPRMIRSSNVHHLVPSRRSTLGMDGLGDRERSLSPEVWDTLLSTLTPDPQPPSARSSFTSASATHTGLSSGTPTTAPEIIRETSIDAPCESGCEHSDLEMDDPNYEHPEFRRIRRERRNAALDQANNVNRVAFATGDPRMEVARPFTPGSRTTRQIHTPNGPLTIYESSGRLGQPVEPTHPSRPASNHPQDIWAGEISVEVSGQRGDGHDEPGQTQEEVASPTHVNPMASEDDWAGMQRIVRSLARREDIPDEWWADAGLSRTIRQEQTGTTVSGALRQNVQSINIE</sequence>
<comment type="caution">
    <text evidence="2">The sequence shown here is derived from an EMBL/GenBank/DDBJ whole genome shotgun (WGS) entry which is preliminary data.</text>
</comment>
<feature type="compositionally biased region" description="Basic and acidic residues" evidence="1">
    <location>
        <begin position="173"/>
        <end position="188"/>
    </location>
</feature>
<proteinExistence type="predicted"/>
<feature type="compositionally biased region" description="Polar residues" evidence="1">
    <location>
        <begin position="421"/>
        <end position="430"/>
    </location>
</feature>
<dbReference type="OMA" id="YPWIESG"/>
<feature type="region of interest" description="Disordered" evidence="1">
    <location>
        <begin position="316"/>
        <end position="347"/>
    </location>
</feature>
<keyword evidence="3" id="KW-1185">Reference proteome</keyword>
<dbReference type="AlphaFoldDB" id="A0A167AWM2"/>
<dbReference type="EMBL" id="AZHC01000022">
    <property type="protein sequence ID" value="OAA39402.1"/>
    <property type="molecule type" value="Genomic_DNA"/>
</dbReference>
<dbReference type="Proteomes" id="UP000243498">
    <property type="component" value="Unassembled WGS sequence"/>
</dbReference>